<comment type="caution">
    <text evidence="1">The sequence shown here is derived from an EMBL/GenBank/DDBJ whole genome shotgun (WGS) entry which is preliminary data.</text>
</comment>
<dbReference type="AlphaFoldDB" id="A0AAV3P8P0"/>
<dbReference type="PANTHER" id="PTHR34956">
    <property type="entry name" value="OS05G0397300 PROTEIN"/>
    <property type="match status" value="1"/>
</dbReference>
<dbReference type="EMBL" id="BAABME010001089">
    <property type="protein sequence ID" value="GAA0147497.1"/>
    <property type="molecule type" value="Genomic_DNA"/>
</dbReference>
<evidence type="ECO:0000313" key="2">
    <source>
        <dbReference type="Proteomes" id="UP001454036"/>
    </source>
</evidence>
<name>A0AAV3P8P0_LITER</name>
<sequence>MYSHIEFEDNEDDAFYDELRRQVLILISEDEETLENKHPMEMSRNRTKADFSALMQQGCFFNWGGSEMKPVPMWLSNLWKAGHGTGVFIPCASNFQQIYKPSKSNMNAGRRKKKKRN</sequence>
<gene>
    <name evidence="1" type="ORF">LIER_07181</name>
</gene>
<protein>
    <submittedName>
        <fullName evidence="1">Uncharacterized protein</fullName>
    </submittedName>
</protein>
<dbReference type="PANTHER" id="PTHR34956:SF1">
    <property type="entry name" value="DUF4005 DOMAIN-CONTAINING PROTEIN"/>
    <property type="match status" value="1"/>
</dbReference>
<accession>A0AAV3P8P0</accession>
<evidence type="ECO:0000313" key="1">
    <source>
        <dbReference type="EMBL" id="GAA0147497.1"/>
    </source>
</evidence>
<organism evidence="1 2">
    <name type="scientific">Lithospermum erythrorhizon</name>
    <name type="common">Purple gromwell</name>
    <name type="synonym">Lithospermum officinale var. erythrorhizon</name>
    <dbReference type="NCBI Taxonomy" id="34254"/>
    <lineage>
        <taxon>Eukaryota</taxon>
        <taxon>Viridiplantae</taxon>
        <taxon>Streptophyta</taxon>
        <taxon>Embryophyta</taxon>
        <taxon>Tracheophyta</taxon>
        <taxon>Spermatophyta</taxon>
        <taxon>Magnoliopsida</taxon>
        <taxon>eudicotyledons</taxon>
        <taxon>Gunneridae</taxon>
        <taxon>Pentapetalae</taxon>
        <taxon>asterids</taxon>
        <taxon>lamiids</taxon>
        <taxon>Boraginales</taxon>
        <taxon>Boraginaceae</taxon>
        <taxon>Boraginoideae</taxon>
        <taxon>Lithospermeae</taxon>
        <taxon>Lithospermum</taxon>
    </lineage>
</organism>
<proteinExistence type="predicted"/>
<keyword evidence="2" id="KW-1185">Reference proteome</keyword>
<reference evidence="1 2" key="1">
    <citation type="submission" date="2024-01" db="EMBL/GenBank/DDBJ databases">
        <title>The complete chloroplast genome sequence of Lithospermum erythrorhizon: insights into the phylogenetic relationship among Boraginaceae species and the maternal lineages of purple gromwells.</title>
        <authorList>
            <person name="Okada T."/>
            <person name="Watanabe K."/>
        </authorList>
    </citation>
    <scope>NUCLEOTIDE SEQUENCE [LARGE SCALE GENOMIC DNA]</scope>
</reference>
<dbReference type="Proteomes" id="UP001454036">
    <property type="component" value="Unassembled WGS sequence"/>
</dbReference>